<evidence type="ECO:0000313" key="2">
    <source>
        <dbReference type="EMBL" id="GBP34149.1"/>
    </source>
</evidence>
<name>A0A4C1V690_EUMVA</name>
<feature type="region of interest" description="Disordered" evidence="1">
    <location>
        <begin position="20"/>
        <end position="40"/>
    </location>
</feature>
<reference evidence="2 3" key="1">
    <citation type="journal article" date="2019" name="Commun. Biol.">
        <title>The bagworm genome reveals a unique fibroin gene that provides high tensile strength.</title>
        <authorList>
            <person name="Kono N."/>
            <person name="Nakamura H."/>
            <person name="Ohtoshi R."/>
            <person name="Tomita M."/>
            <person name="Numata K."/>
            <person name="Arakawa K."/>
        </authorList>
    </citation>
    <scope>NUCLEOTIDE SEQUENCE [LARGE SCALE GENOMIC DNA]</scope>
</reference>
<dbReference type="Proteomes" id="UP000299102">
    <property type="component" value="Unassembled WGS sequence"/>
</dbReference>
<proteinExistence type="predicted"/>
<sequence length="88" mass="9992">MKWTSSSKEWIFDQRVAALPAPAPPPSADRRRHSRAPPVRGNWLATRPAIYANNSALLTQLARNHHIHHLHNRNGDTILNKILLKAIH</sequence>
<accession>A0A4C1V690</accession>
<dbReference type="AlphaFoldDB" id="A0A4C1V690"/>
<keyword evidence="3" id="KW-1185">Reference proteome</keyword>
<protein>
    <submittedName>
        <fullName evidence="2">Uncharacterized protein</fullName>
    </submittedName>
</protein>
<dbReference type="EMBL" id="BGZK01000285">
    <property type="protein sequence ID" value="GBP34149.1"/>
    <property type="molecule type" value="Genomic_DNA"/>
</dbReference>
<comment type="caution">
    <text evidence="2">The sequence shown here is derived from an EMBL/GenBank/DDBJ whole genome shotgun (WGS) entry which is preliminary data.</text>
</comment>
<gene>
    <name evidence="2" type="ORF">EVAR_30700_1</name>
</gene>
<evidence type="ECO:0000313" key="3">
    <source>
        <dbReference type="Proteomes" id="UP000299102"/>
    </source>
</evidence>
<organism evidence="2 3">
    <name type="scientific">Eumeta variegata</name>
    <name type="common">Bagworm moth</name>
    <name type="synonym">Eumeta japonica</name>
    <dbReference type="NCBI Taxonomy" id="151549"/>
    <lineage>
        <taxon>Eukaryota</taxon>
        <taxon>Metazoa</taxon>
        <taxon>Ecdysozoa</taxon>
        <taxon>Arthropoda</taxon>
        <taxon>Hexapoda</taxon>
        <taxon>Insecta</taxon>
        <taxon>Pterygota</taxon>
        <taxon>Neoptera</taxon>
        <taxon>Endopterygota</taxon>
        <taxon>Lepidoptera</taxon>
        <taxon>Glossata</taxon>
        <taxon>Ditrysia</taxon>
        <taxon>Tineoidea</taxon>
        <taxon>Psychidae</taxon>
        <taxon>Oiketicinae</taxon>
        <taxon>Eumeta</taxon>
    </lineage>
</organism>
<evidence type="ECO:0000256" key="1">
    <source>
        <dbReference type="SAM" id="MobiDB-lite"/>
    </source>
</evidence>